<evidence type="ECO:0000259" key="4">
    <source>
        <dbReference type="Pfam" id="PF20736"/>
    </source>
</evidence>
<dbReference type="AlphaFoldDB" id="A0A841HTV7"/>
<feature type="domain" description="Non-reducing end beta-L-arabinofuranosidase-like GH127 catalytic" evidence="2">
    <location>
        <begin position="34"/>
        <end position="417"/>
    </location>
</feature>
<dbReference type="Proteomes" id="UP000588068">
    <property type="component" value="Unassembled WGS sequence"/>
</dbReference>
<name>A0A841HTV7_9GAMM</name>
<keyword evidence="6" id="KW-1185">Reference proteome</keyword>
<dbReference type="SUPFAM" id="SSF48208">
    <property type="entry name" value="Six-hairpin glycosidases"/>
    <property type="match status" value="1"/>
</dbReference>
<accession>A0A841HTV7</accession>
<dbReference type="Pfam" id="PF07944">
    <property type="entry name" value="Beta-AFase-like_GH127_cat"/>
    <property type="match status" value="1"/>
</dbReference>
<evidence type="ECO:0008006" key="7">
    <source>
        <dbReference type="Google" id="ProtNLM"/>
    </source>
</evidence>
<feature type="chain" id="PRO_5032659981" description="Glycosyl hydrolase" evidence="1">
    <location>
        <begin position="23"/>
        <end position="633"/>
    </location>
</feature>
<evidence type="ECO:0000313" key="5">
    <source>
        <dbReference type="EMBL" id="MBB6095428.1"/>
    </source>
</evidence>
<dbReference type="PANTHER" id="PTHR31151:SF0">
    <property type="entry name" value="PROLINE-TRNA LIGASE (DUF1680)"/>
    <property type="match status" value="1"/>
</dbReference>
<dbReference type="InterPro" id="IPR008928">
    <property type="entry name" value="6-hairpin_glycosidase_sf"/>
</dbReference>
<dbReference type="RefSeq" id="WP_184334801.1">
    <property type="nucleotide sequence ID" value="NZ_JACHHZ010000005.1"/>
</dbReference>
<dbReference type="InterPro" id="IPR012878">
    <property type="entry name" value="Beta-AFase-like_GH127_cat"/>
</dbReference>
<proteinExistence type="predicted"/>
<dbReference type="EMBL" id="JACHHZ010000005">
    <property type="protein sequence ID" value="MBB6095428.1"/>
    <property type="molecule type" value="Genomic_DNA"/>
</dbReference>
<organism evidence="5 6">
    <name type="scientific">Povalibacter uvarum</name>
    <dbReference type="NCBI Taxonomy" id="732238"/>
    <lineage>
        <taxon>Bacteria</taxon>
        <taxon>Pseudomonadati</taxon>
        <taxon>Pseudomonadota</taxon>
        <taxon>Gammaproteobacteria</taxon>
        <taxon>Steroidobacterales</taxon>
        <taxon>Steroidobacteraceae</taxon>
        <taxon>Povalibacter</taxon>
    </lineage>
</organism>
<dbReference type="Pfam" id="PF20736">
    <property type="entry name" value="Glyco_hydro127M"/>
    <property type="match status" value="1"/>
</dbReference>
<evidence type="ECO:0000259" key="2">
    <source>
        <dbReference type="Pfam" id="PF07944"/>
    </source>
</evidence>
<comment type="caution">
    <text evidence="5">The sequence shown here is derived from an EMBL/GenBank/DDBJ whole genome shotgun (WGS) entry which is preliminary data.</text>
</comment>
<dbReference type="GO" id="GO:0005975">
    <property type="term" value="P:carbohydrate metabolic process"/>
    <property type="evidence" value="ECO:0007669"/>
    <property type="project" value="InterPro"/>
</dbReference>
<gene>
    <name evidence="5" type="ORF">HNQ60_004318</name>
</gene>
<keyword evidence="1" id="KW-0732">Signal</keyword>
<feature type="signal peptide" evidence="1">
    <location>
        <begin position="1"/>
        <end position="22"/>
    </location>
</feature>
<feature type="domain" description="Non-reducing end beta-L-arabinofuranosidase-like GH127 middle" evidence="4">
    <location>
        <begin position="427"/>
        <end position="521"/>
    </location>
</feature>
<reference evidence="5 6" key="1">
    <citation type="submission" date="2020-08" db="EMBL/GenBank/DDBJ databases">
        <title>Genomic Encyclopedia of Type Strains, Phase IV (KMG-IV): sequencing the most valuable type-strain genomes for metagenomic binning, comparative biology and taxonomic classification.</title>
        <authorList>
            <person name="Goeker M."/>
        </authorList>
    </citation>
    <scope>NUCLEOTIDE SEQUENCE [LARGE SCALE GENOMIC DNA]</scope>
    <source>
        <strain evidence="5 6">DSM 26723</strain>
    </source>
</reference>
<evidence type="ECO:0000259" key="3">
    <source>
        <dbReference type="Pfam" id="PF16375"/>
    </source>
</evidence>
<evidence type="ECO:0000256" key="1">
    <source>
        <dbReference type="SAM" id="SignalP"/>
    </source>
</evidence>
<evidence type="ECO:0000313" key="6">
    <source>
        <dbReference type="Proteomes" id="UP000588068"/>
    </source>
</evidence>
<dbReference type="InterPro" id="IPR049046">
    <property type="entry name" value="Beta-AFase-like_GH127_middle"/>
</dbReference>
<dbReference type="Pfam" id="PF16375">
    <property type="entry name" value="DUF4986"/>
    <property type="match status" value="1"/>
</dbReference>
<protein>
    <recommendedName>
        <fullName evidence="7">Glycosyl hydrolase</fullName>
    </recommendedName>
</protein>
<feature type="domain" description="DUF4986" evidence="3">
    <location>
        <begin position="574"/>
        <end position="626"/>
    </location>
</feature>
<dbReference type="InterPro" id="IPR032275">
    <property type="entry name" value="DUF4986"/>
</dbReference>
<dbReference type="PANTHER" id="PTHR31151">
    <property type="entry name" value="PROLINE-TRNA LIGASE (DUF1680)"/>
    <property type="match status" value="1"/>
</dbReference>
<sequence length="633" mass="70537">MRSVLIRAAGSVLLAVPMFAAAHPTPVETFPLSDVQLLDGPFKAAMERNAKYLLELDADRLLHNTRKYAGLEPKAELYGGWESQGIAGHSLGHYVTALSQQYKATGDRRFRERIDYIVAEMAEAQRGYGDGYVGALPPAELETLRGLKQGKVEPRDHFFFKNGAWVPWYTQHKVLAGLKDAWVLGGNEQAKAVTLKLADWVDSVTAGLTQEQLQSMLSVEHGGMREVLIEIHYLTGEPRYLATANRFYHHAVLDPLVAGRDELAGEHANTQIPKITGAARSYEVTGNADDRAAAVDFWKIVVRQHSWVNGGNSDGEHFFVPNTASSHLSAATAETCNTYNMLKLTEHLFTWQPSVEYADYYERALYNHILASQEPDRGMFTYFMSLKPGHFRTYSTPFESFWCCVGSGMENHTKYGEAVYFHGTDDLYVNLFIPSALTWREKGFAIEQRTDYPRGDRTQFVVKQASDRPMSLRVRTPAWATRPLTIEVNGRVIGNEAPPGSYATIIRTWKKGDRVSVTIPMAVRTEEVHGAPNTVAFLYGPLVLAGDLGPAPRSETVPYAKDQVVNLKAPDFPVPTLAATTEKALAAIRRLPGDQLAFKTQGIGQPSDVTLRPFPDLHYERYNVYWALKPATP</sequence>